<evidence type="ECO:0000256" key="4">
    <source>
        <dbReference type="PIRSR" id="PIRSR000077-4"/>
    </source>
</evidence>
<dbReference type="InterPro" id="IPR036249">
    <property type="entry name" value="Thioredoxin-like_sf"/>
</dbReference>
<dbReference type="Pfam" id="PF00085">
    <property type="entry name" value="Thioredoxin"/>
    <property type="match status" value="1"/>
</dbReference>
<reference evidence="6 7" key="1">
    <citation type="submission" date="2016-10" db="EMBL/GenBank/DDBJ databases">
        <authorList>
            <person name="Cai Z."/>
        </authorList>
    </citation>
    <scope>NUCLEOTIDE SEQUENCE [LARGE SCALE GENOMIC DNA]</scope>
</reference>
<dbReference type="InterPro" id="IPR013766">
    <property type="entry name" value="Thioredoxin_domain"/>
</dbReference>
<accession>A0A383WE88</accession>
<feature type="site" description="Contributes to redox potential value" evidence="3">
    <location>
        <position position="36"/>
    </location>
</feature>
<dbReference type="FunFam" id="3.40.30.10:FF:000245">
    <property type="entry name" value="Thioredoxin"/>
    <property type="match status" value="1"/>
</dbReference>
<keyword evidence="4" id="KW-0676">Redox-active center</keyword>
<dbReference type="InterPro" id="IPR017937">
    <property type="entry name" value="Thioredoxin_CS"/>
</dbReference>
<dbReference type="Proteomes" id="UP000256970">
    <property type="component" value="Unassembled WGS sequence"/>
</dbReference>
<feature type="disulfide bond" description="Redox-active" evidence="4">
    <location>
        <begin position="34"/>
        <end position="37"/>
    </location>
</feature>
<dbReference type="AlphaFoldDB" id="A0A383WE88"/>
<sequence length="109" mass="11769">MGGGRVIECNTKAEWDEHIKSGKTVIVDFSATWCGPCQMIGPIFVKLSEQYPDAVFLKVDVDQNAAVAQECGISAMPTFQVFQAGSKVDEMVGASKDKLAALVEKWAKA</sequence>
<dbReference type="PIRSF" id="PIRSF000077">
    <property type="entry name" value="Thioredoxin"/>
    <property type="match status" value="1"/>
</dbReference>
<dbReference type="GO" id="GO:0015035">
    <property type="term" value="F:protein-disulfide reductase activity"/>
    <property type="evidence" value="ECO:0007669"/>
    <property type="project" value="InterPro"/>
</dbReference>
<name>A0A383WE88_TETOB</name>
<dbReference type="PROSITE" id="PS51352">
    <property type="entry name" value="THIOREDOXIN_2"/>
    <property type="match status" value="1"/>
</dbReference>
<dbReference type="Gene3D" id="3.40.30.10">
    <property type="entry name" value="Glutaredoxin"/>
    <property type="match status" value="1"/>
</dbReference>
<feature type="active site" description="Nucleophile" evidence="3">
    <location>
        <position position="37"/>
    </location>
</feature>
<dbReference type="OrthoDB" id="2121326at2759"/>
<keyword evidence="1 4" id="KW-1015">Disulfide bond</keyword>
<evidence type="ECO:0000259" key="5">
    <source>
        <dbReference type="PROSITE" id="PS51352"/>
    </source>
</evidence>
<dbReference type="SUPFAM" id="SSF52833">
    <property type="entry name" value="Thioredoxin-like"/>
    <property type="match status" value="1"/>
</dbReference>
<feature type="domain" description="Thioredoxin" evidence="5">
    <location>
        <begin position="1"/>
        <end position="108"/>
    </location>
</feature>
<keyword evidence="7" id="KW-1185">Reference proteome</keyword>
<evidence type="ECO:0000313" key="7">
    <source>
        <dbReference type="Proteomes" id="UP000256970"/>
    </source>
</evidence>
<dbReference type="EMBL" id="FNXT01001233">
    <property type="protein sequence ID" value="SZX75429.1"/>
    <property type="molecule type" value="Genomic_DNA"/>
</dbReference>
<evidence type="ECO:0000313" key="6">
    <source>
        <dbReference type="EMBL" id="SZX75429.1"/>
    </source>
</evidence>
<feature type="active site" description="Nucleophile" evidence="3">
    <location>
        <position position="34"/>
    </location>
</feature>
<dbReference type="InterPro" id="IPR005746">
    <property type="entry name" value="Thioredoxin"/>
</dbReference>
<dbReference type="PRINTS" id="PR00421">
    <property type="entry name" value="THIOREDOXIN"/>
</dbReference>
<feature type="site" description="Deprotonates C-terminal active site Cys" evidence="3">
    <location>
        <position position="28"/>
    </location>
</feature>
<proteinExistence type="inferred from homology"/>
<dbReference type="PROSITE" id="PS00194">
    <property type="entry name" value="THIOREDOXIN_1"/>
    <property type="match status" value="1"/>
</dbReference>
<feature type="site" description="Contributes to redox potential value" evidence="3">
    <location>
        <position position="35"/>
    </location>
</feature>
<evidence type="ECO:0000256" key="3">
    <source>
        <dbReference type="PIRSR" id="PIRSR000077-1"/>
    </source>
</evidence>
<dbReference type="STRING" id="3088.A0A383WE88"/>
<protein>
    <recommendedName>
        <fullName evidence="2">Thioredoxin</fullName>
    </recommendedName>
</protein>
<organism evidence="6 7">
    <name type="scientific">Tetradesmus obliquus</name>
    <name type="common">Green alga</name>
    <name type="synonym">Acutodesmus obliquus</name>
    <dbReference type="NCBI Taxonomy" id="3088"/>
    <lineage>
        <taxon>Eukaryota</taxon>
        <taxon>Viridiplantae</taxon>
        <taxon>Chlorophyta</taxon>
        <taxon>core chlorophytes</taxon>
        <taxon>Chlorophyceae</taxon>
        <taxon>CS clade</taxon>
        <taxon>Sphaeropleales</taxon>
        <taxon>Scenedesmaceae</taxon>
        <taxon>Tetradesmus</taxon>
    </lineage>
</organism>
<evidence type="ECO:0000256" key="2">
    <source>
        <dbReference type="PIRNR" id="PIRNR000077"/>
    </source>
</evidence>
<dbReference type="CDD" id="cd02947">
    <property type="entry name" value="TRX_family"/>
    <property type="match status" value="1"/>
</dbReference>
<evidence type="ECO:0000256" key="1">
    <source>
        <dbReference type="ARBA" id="ARBA00023157"/>
    </source>
</evidence>
<dbReference type="PANTHER" id="PTHR46115">
    <property type="entry name" value="THIOREDOXIN-LIKE PROTEIN 1"/>
    <property type="match status" value="1"/>
</dbReference>
<gene>
    <name evidence="6" type="ORF">BQ4739_LOCUS15721</name>
</gene>
<comment type="similarity">
    <text evidence="2">Belongs to the thioredoxin family.</text>
</comment>
<dbReference type="NCBIfam" id="TIGR01068">
    <property type="entry name" value="thioredoxin"/>
    <property type="match status" value="1"/>
</dbReference>